<keyword evidence="3" id="KW-1185">Reference proteome</keyword>
<organism evidence="2 3">
    <name type="scientific">Spongiibacter thalassae</name>
    <dbReference type="NCBI Taxonomy" id="2721624"/>
    <lineage>
        <taxon>Bacteria</taxon>
        <taxon>Pseudomonadati</taxon>
        <taxon>Pseudomonadota</taxon>
        <taxon>Gammaproteobacteria</taxon>
        <taxon>Cellvibrionales</taxon>
        <taxon>Spongiibacteraceae</taxon>
        <taxon>Spongiibacter</taxon>
    </lineage>
</organism>
<proteinExistence type="predicted"/>
<evidence type="ECO:0000259" key="1">
    <source>
        <dbReference type="Pfam" id="PF00535"/>
    </source>
</evidence>
<protein>
    <submittedName>
        <fullName evidence="2">Glycosyltransferase</fullName>
    </submittedName>
</protein>
<dbReference type="Pfam" id="PF00535">
    <property type="entry name" value="Glycos_transf_2"/>
    <property type="match status" value="1"/>
</dbReference>
<dbReference type="PANTHER" id="PTHR22916">
    <property type="entry name" value="GLYCOSYLTRANSFERASE"/>
    <property type="match status" value="1"/>
</dbReference>
<dbReference type="SUPFAM" id="SSF53448">
    <property type="entry name" value="Nucleotide-diphospho-sugar transferases"/>
    <property type="match status" value="1"/>
</dbReference>
<accession>A0ABX1GIV4</accession>
<dbReference type="RefSeq" id="WP_168451631.1">
    <property type="nucleotide sequence ID" value="NZ_JAAWWK010000006.1"/>
</dbReference>
<gene>
    <name evidence="2" type="ORF">HCU74_17145</name>
</gene>
<dbReference type="InterPro" id="IPR029044">
    <property type="entry name" value="Nucleotide-diphossugar_trans"/>
</dbReference>
<reference evidence="2 3" key="1">
    <citation type="submission" date="2020-04" db="EMBL/GenBank/DDBJ databases">
        <authorList>
            <person name="Yoon J."/>
        </authorList>
    </citation>
    <scope>NUCLEOTIDE SEQUENCE [LARGE SCALE GENOMIC DNA]</scope>
    <source>
        <strain evidence="2 3">KMU-166</strain>
    </source>
</reference>
<comment type="caution">
    <text evidence="2">The sequence shown here is derived from an EMBL/GenBank/DDBJ whole genome shotgun (WGS) entry which is preliminary data.</text>
</comment>
<dbReference type="PANTHER" id="PTHR22916:SF3">
    <property type="entry name" value="UDP-GLCNAC:BETAGAL BETA-1,3-N-ACETYLGLUCOSAMINYLTRANSFERASE-LIKE PROTEIN 1"/>
    <property type="match status" value="1"/>
</dbReference>
<dbReference type="Proteomes" id="UP000765845">
    <property type="component" value="Unassembled WGS sequence"/>
</dbReference>
<feature type="domain" description="Glycosyltransferase 2-like" evidence="1">
    <location>
        <begin position="16"/>
        <end position="135"/>
    </location>
</feature>
<evidence type="ECO:0000313" key="3">
    <source>
        <dbReference type="Proteomes" id="UP000765845"/>
    </source>
</evidence>
<dbReference type="InterPro" id="IPR001173">
    <property type="entry name" value="Glyco_trans_2-like"/>
</dbReference>
<dbReference type="Gene3D" id="3.90.550.10">
    <property type="entry name" value="Spore Coat Polysaccharide Biosynthesis Protein SpsA, Chain A"/>
    <property type="match status" value="1"/>
</dbReference>
<dbReference type="EMBL" id="JAAWWK010000006">
    <property type="protein sequence ID" value="NKI19135.1"/>
    <property type="molecule type" value="Genomic_DNA"/>
</dbReference>
<name>A0ABX1GIV4_9GAMM</name>
<evidence type="ECO:0000313" key="2">
    <source>
        <dbReference type="EMBL" id="NKI19135.1"/>
    </source>
</evidence>
<sequence>MENMEKASSDNVKVTLLMVTYNQEDYIEEAISAVLCQDYPSVEVIISDDCSTDGTYLRAKSMVEAYQGPFEITLRCNDKNLGLIEHVNVAMRLGSGELVVLAAGDDISFSSRVSRLVEAYLANDRPMLLCSKAKTIDQNGNVLGGEAPDVEIQSVPSVEKALFSTSIYLGASGAWSRELISTFGSINYRGTYEDLVMGFRAALCRSAVYVDEALLYYRVNVGISSQASMLNGADKIAQRIARLEFERDTFSQRRDDLRKHRDRVGFGVAKLIAKIEKRCARLNVRVNFYRKPGLLVLDFFRRPMALVSGVSAEWKFLRAIKLEGL</sequence>